<dbReference type="InterPro" id="IPR001138">
    <property type="entry name" value="Zn2Cys6_DnaBD"/>
</dbReference>
<feature type="compositionally biased region" description="Polar residues" evidence="5">
    <location>
        <begin position="57"/>
        <end position="71"/>
    </location>
</feature>
<dbReference type="Gene3D" id="4.10.240.10">
    <property type="entry name" value="Zn(2)-C6 fungal-type DNA-binding domain"/>
    <property type="match status" value="1"/>
</dbReference>
<dbReference type="GO" id="GO:0008270">
    <property type="term" value="F:zinc ion binding"/>
    <property type="evidence" value="ECO:0007669"/>
    <property type="project" value="InterPro"/>
</dbReference>
<evidence type="ECO:0000256" key="5">
    <source>
        <dbReference type="SAM" id="MobiDB-lite"/>
    </source>
</evidence>
<evidence type="ECO:0000256" key="1">
    <source>
        <dbReference type="ARBA" id="ARBA00023015"/>
    </source>
</evidence>
<dbReference type="CDD" id="cd00067">
    <property type="entry name" value="GAL4"/>
    <property type="match status" value="1"/>
</dbReference>
<feature type="region of interest" description="Disordered" evidence="5">
    <location>
        <begin position="52"/>
        <end position="84"/>
    </location>
</feature>
<dbReference type="InterPro" id="IPR036864">
    <property type="entry name" value="Zn2-C6_fun-type_DNA-bd_sf"/>
</dbReference>
<keyword evidence="1" id="KW-0805">Transcription regulation</keyword>
<reference evidence="7" key="1">
    <citation type="submission" date="2021-01" db="EMBL/GenBank/DDBJ databases">
        <authorList>
            <consortium name="Aspergillus puulaauensis MK2 genome sequencing consortium"/>
            <person name="Kazuki M."/>
            <person name="Futagami T."/>
        </authorList>
    </citation>
    <scope>NUCLEOTIDE SEQUENCE</scope>
    <source>
        <strain evidence="7">MK2</strain>
    </source>
</reference>
<dbReference type="GO" id="GO:0000981">
    <property type="term" value="F:DNA-binding transcription factor activity, RNA polymerase II-specific"/>
    <property type="evidence" value="ECO:0007669"/>
    <property type="project" value="InterPro"/>
</dbReference>
<gene>
    <name evidence="7" type="ORF">APUU_20757A</name>
</gene>
<dbReference type="SUPFAM" id="SSF57701">
    <property type="entry name" value="Zn2/Cys6 DNA-binding domain"/>
    <property type="match status" value="1"/>
</dbReference>
<dbReference type="PROSITE" id="PS00463">
    <property type="entry name" value="ZN2_CY6_FUNGAL_1"/>
    <property type="match status" value="1"/>
</dbReference>
<evidence type="ECO:0000313" key="8">
    <source>
        <dbReference type="Proteomes" id="UP000654913"/>
    </source>
</evidence>
<dbReference type="AlphaFoldDB" id="A0A7R7XFG4"/>
<organism evidence="7 8">
    <name type="scientific">Aspergillus puulaauensis</name>
    <dbReference type="NCBI Taxonomy" id="1220207"/>
    <lineage>
        <taxon>Eukaryota</taxon>
        <taxon>Fungi</taxon>
        <taxon>Dikarya</taxon>
        <taxon>Ascomycota</taxon>
        <taxon>Pezizomycotina</taxon>
        <taxon>Eurotiomycetes</taxon>
        <taxon>Eurotiomycetidae</taxon>
        <taxon>Eurotiales</taxon>
        <taxon>Aspergillaceae</taxon>
        <taxon>Aspergillus</taxon>
    </lineage>
</organism>
<keyword evidence="3" id="KW-0804">Transcription</keyword>
<dbReference type="OrthoDB" id="4330117at2759"/>
<evidence type="ECO:0000256" key="3">
    <source>
        <dbReference type="ARBA" id="ARBA00023163"/>
    </source>
</evidence>
<feature type="compositionally biased region" description="Low complexity" evidence="5">
    <location>
        <begin position="172"/>
        <end position="194"/>
    </location>
</feature>
<dbReference type="GeneID" id="64970330"/>
<dbReference type="EMBL" id="AP024444">
    <property type="protein sequence ID" value="BCS20325.1"/>
    <property type="molecule type" value="Genomic_DNA"/>
</dbReference>
<keyword evidence="8" id="KW-1185">Reference proteome</keyword>
<protein>
    <recommendedName>
        <fullName evidence="6">Zn(2)-C6 fungal-type domain-containing protein</fullName>
    </recommendedName>
</protein>
<proteinExistence type="predicted"/>
<evidence type="ECO:0000313" key="7">
    <source>
        <dbReference type="EMBL" id="BCS20325.1"/>
    </source>
</evidence>
<sequence length="362" mass="39780">MDSRLVQQGKKTRSACDRCHGQKLRCILKPGQARCERCLRLDTACRFAPRAPRGSIKTRSSQAQKTPNTQDALPELPSLSTESDDGALDVALDSEPWSDIADMLNQDRICQLEPIINDQALLWSPDIRPSWDNDIQTLQLPQSVSTSITHELAGLSIALSELSANLPTAPETASSNSPNCTNTNTNTNTSTSTSTRAEMPFVLDDLFRLTTQFTDLIQTRLGLPDEATVLMLGSCHSRLTEIYTTIFSLVQRCINHSLGPPRPRPNWAVILPKVEMGSLNAPPLRVDAETPAFGAKAFMYMWMLCVFSAELWTQLNHALGRQDRGVVGADGMSPLGRMVWTEMVDRAGSVLQSIESTKALVA</sequence>
<name>A0A7R7XFG4_9EURO</name>
<dbReference type="GO" id="GO:0003677">
    <property type="term" value="F:DNA binding"/>
    <property type="evidence" value="ECO:0007669"/>
    <property type="project" value="UniProtKB-KW"/>
</dbReference>
<dbReference type="PANTHER" id="PTHR31668">
    <property type="entry name" value="GLUCOSE TRANSPORT TRANSCRIPTION REGULATOR RGT1-RELATED-RELATED"/>
    <property type="match status" value="1"/>
</dbReference>
<dbReference type="PANTHER" id="PTHR31668:SF4">
    <property type="entry name" value="TRANSCRIPTIONAL ACTIVATOR PROTEIN DAL81"/>
    <property type="match status" value="1"/>
</dbReference>
<dbReference type="GO" id="GO:0001080">
    <property type="term" value="P:nitrogen catabolite activation of transcription from RNA polymerase II promoter"/>
    <property type="evidence" value="ECO:0007669"/>
    <property type="project" value="TreeGrafter"/>
</dbReference>
<dbReference type="KEGG" id="apuu:APUU_20757A"/>
<accession>A0A7R7XFG4</accession>
<dbReference type="Proteomes" id="UP000654913">
    <property type="component" value="Chromosome 2"/>
</dbReference>
<evidence type="ECO:0000256" key="4">
    <source>
        <dbReference type="ARBA" id="ARBA00023242"/>
    </source>
</evidence>
<feature type="region of interest" description="Disordered" evidence="5">
    <location>
        <begin position="167"/>
        <end position="194"/>
    </location>
</feature>
<dbReference type="RefSeq" id="XP_041552519.1">
    <property type="nucleotide sequence ID" value="XM_041699434.1"/>
</dbReference>
<keyword evidence="2" id="KW-0238">DNA-binding</keyword>
<feature type="domain" description="Zn(2)-C6 fungal-type" evidence="6">
    <location>
        <begin position="15"/>
        <end position="45"/>
    </location>
</feature>
<keyword evidence="4" id="KW-0539">Nucleus</keyword>
<dbReference type="GO" id="GO:0005634">
    <property type="term" value="C:nucleus"/>
    <property type="evidence" value="ECO:0007669"/>
    <property type="project" value="TreeGrafter"/>
</dbReference>
<evidence type="ECO:0000259" key="6">
    <source>
        <dbReference type="PROSITE" id="PS00463"/>
    </source>
</evidence>
<dbReference type="InterPro" id="IPR050797">
    <property type="entry name" value="Carb_Metab_Trans_Reg"/>
</dbReference>
<reference evidence="7" key="2">
    <citation type="submission" date="2021-02" db="EMBL/GenBank/DDBJ databases">
        <title>Aspergillus puulaauensis MK2 genome sequence.</title>
        <authorList>
            <person name="Futagami T."/>
            <person name="Mori K."/>
            <person name="Kadooka C."/>
            <person name="Tanaka T."/>
        </authorList>
    </citation>
    <scope>NUCLEOTIDE SEQUENCE</scope>
    <source>
        <strain evidence="7">MK2</strain>
    </source>
</reference>
<evidence type="ECO:0000256" key="2">
    <source>
        <dbReference type="ARBA" id="ARBA00023125"/>
    </source>
</evidence>
<dbReference type="SMART" id="SM00066">
    <property type="entry name" value="GAL4"/>
    <property type="match status" value="1"/>
</dbReference>